<evidence type="ECO:0000256" key="1">
    <source>
        <dbReference type="ARBA" id="ARBA00022729"/>
    </source>
</evidence>
<evidence type="ECO:0000256" key="3">
    <source>
        <dbReference type="SAM" id="SignalP"/>
    </source>
</evidence>
<name>A0ABW6BEL3_9SPHI</name>
<sequence>MNIKYIYSIALALTCGVAITGNAQTVKKSTKIGDGVYELVFNSKNNAVYVATTRGNAEKPTIFQLDPNSLQVTDSISLESGAFGLGINEKTQTLYGTGTRAGAVIAIDIKSKKTLATITNGQEGGHTREVLVDEGRNMIYVSDVKAGIWAINGKTNTFSHMLSGVAGATGLAIDPGKNRLYGIVKNKVLRYDLKNDAVIDSFATGGERAINLALDVKRNHLFVAHQGSANVTVLDANSGKLLQTIPAGEGALGISYSSVKDRVFVANRGAGTVTVINAADYSVVQQIQTGSLPNTVVVDPAGNAFVSNKAKGGGRPKKGETPKPSNDPDGDIVTRISL</sequence>
<dbReference type="InterPro" id="IPR011964">
    <property type="entry name" value="YVTN_b-propeller_repeat"/>
</dbReference>
<accession>A0ABW6BEL3</accession>
<comment type="caution">
    <text evidence="5">The sequence shown here is derived from an EMBL/GenBank/DDBJ whole genome shotgun (WGS) entry which is preliminary data.</text>
</comment>
<dbReference type="NCBIfam" id="TIGR02276">
    <property type="entry name" value="beta_rpt_yvtn"/>
    <property type="match status" value="1"/>
</dbReference>
<dbReference type="InterPro" id="IPR048433">
    <property type="entry name" value="YNCE-like_beta-prop"/>
</dbReference>
<dbReference type="Proteomes" id="UP001597525">
    <property type="component" value="Unassembled WGS sequence"/>
</dbReference>
<feature type="domain" description="YNCE-like beta-propeller" evidence="4">
    <location>
        <begin position="35"/>
        <end position="253"/>
    </location>
</feature>
<dbReference type="InterPro" id="IPR011045">
    <property type="entry name" value="N2O_reductase_N"/>
</dbReference>
<evidence type="ECO:0000313" key="6">
    <source>
        <dbReference type="Proteomes" id="UP001597525"/>
    </source>
</evidence>
<feature type="region of interest" description="Disordered" evidence="2">
    <location>
        <begin position="307"/>
        <end position="338"/>
    </location>
</feature>
<proteinExistence type="predicted"/>
<evidence type="ECO:0000259" key="4">
    <source>
        <dbReference type="Pfam" id="PF21783"/>
    </source>
</evidence>
<gene>
    <name evidence="5" type="ORF">ACFS7Y_11110</name>
</gene>
<organism evidence="5 6">
    <name type="scientific">Sphingobacterium bambusae</name>
    <dbReference type="NCBI Taxonomy" id="662858"/>
    <lineage>
        <taxon>Bacteria</taxon>
        <taxon>Pseudomonadati</taxon>
        <taxon>Bacteroidota</taxon>
        <taxon>Sphingobacteriia</taxon>
        <taxon>Sphingobacteriales</taxon>
        <taxon>Sphingobacteriaceae</taxon>
        <taxon>Sphingobacterium</taxon>
    </lineage>
</organism>
<evidence type="ECO:0000256" key="2">
    <source>
        <dbReference type="SAM" id="MobiDB-lite"/>
    </source>
</evidence>
<protein>
    <submittedName>
        <fullName evidence="5">YncE family protein</fullName>
    </submittedName>
</protein>
<dbReference type="PANTHER" id="PTHR47197">
    <property type="entry name" value="PROTEIN NIRF"/>
    <property type="match status" value="1"/>
</dbReference>
<dbReference type="InterPro" id="IPR015943">
    <property type="entry name" value="WD40/YVTN_repeat-like_dom_sf"/>
</dbReference>
<dbReference type="Gene3D" id="2.130.10.10">
    <property type="entry name" value="YVTN repeat-like/Quinoprotein amine dehydrogenase"/>
    <property type="match status" value="1"/>
</dbReference>
<dbReference type="SUPFAM" id="SSF50974">
    <property type="entry name" value="Nitrous oxide reductase, N-terminal domain"/>
    <property type="match status" value="1"/>
</dbReference>
<feature type="signal peptide" evidence="3">
    <location>
        <begin position="1"/>
        <end position="23"/>
    </location>
</feature>
<feature type="chain" id="PRO_5047384513" evidence="3">
    <location>
        <begin position="24"/>
        <end position="338"/>
    </location>
</feature>
<dbReference type="Pfam" id="PF21783">
    <property type="entry name" value="YNCE"/>
    <property type="match status" value="1"/>
</dbReference>
<dbReference type="RefSeq" id="WP_320186062.1">
    <property type="nucleotide sequence ID" value="NZ_CP138332.1"/>
</dbReference>
<evidence type="ECO:0000313" key="5">
    <source>
        <dbReference type="EMBL" id="MFD2967942.1"/>
    </source>
</evidence>
<dbReference type="EMBL" id="JBHUPB010000008">
    <property type="protein sequence ID" value="MFD2967942.1"/>
    <property type="molecule type" value="Genomic_DNA"/>
</dbReference>
<dbReference type="PANTHER" id="PTHR47197:SF3">
    <property type="entry name" value="DIHYDRO-HEME D1 DEHYDROGENASE"/>
    <property type="match status" value="1"/>
</dbReference>
<dbReference type="InterPro" id="IPR051200">
    <property type="entry name" value="Host-pathogen_enzymatic-act"/>
</dbReference>
<keyword evidence="1 3" id="KW-0732">Signal</keyword>
<reference evidence="6" key="1">
    <citation type="journal article" date="2019" name="Int. J. Syst. Evol. Microbiol.">
        <title>The Global Catalogue of Microorganisms (GCM) 10K type strain sequencing project: providing services to taxonomists for standard genome sequencing and annotation.</title>
        <authorList>
            <consortium name="The Broad Institute Genomics Platform"/>
            <consortium name="The Broad Institute Genome Sequencing Center for Infectious Disease"/>
            <person name="Wu L."/>
            <person name="Ma J."/>
        </authorList>
    </citation>
    <scope>NUCLEOTIDE SEQUENCE [LARGE SCALE GENOMIC DNA]</scope>
    <source>
        <strain evidence="6">KCTC 22814</strain>
    </source>
</reference>
<keyword evidence="6" id="KW-1185">Reference proteome</keyword>